<dbReference type="InterPro" id="IPR013149">
    <property type="entry name" value="ADH-like_C"/>
</dbReference>
<dbReference type="GeneID" id="27348762"/>
<dbReference type="PANTHER" id="PTHR45033:SF3">
    <property type="entry name" value="DEHYDROGENASE, PUTATIVE (AFU_ORTHOLOGUE AFUA_2G13270)-RELATED"/>
    <property type="match status" value="1"/>
</dbReference>
<protein>
    <recommendedName>
        <fullName evidence="1">Enoyl reductase (ER) domain-containing protein</fullName>
    </recommendedName>
</protein>
<gene>
    <name evidence="2" type="ORF">PV07_09568</name>
</gene>
<dbReference type="GO" id="GO:0016491">
    <property type="term" value="F:oxidoreductase activity"/>
    <property type="evidence" value="ECO:0007669"/>
    <property type="project" value="InterPro"/>
</dbReference>
<dbReference type="InterPro" id="IPR052711">
    <property type="entry name" value="Zinc_ADH-like"/>
</dbReference>
<dbReference type="AlphaFoldDB" id="A0A0D2C7N3"/>
<dbReference type="RefSeq" id="XP_016246691.1">
    <property type="nucleotide sequence ID" value="XM_016396835.1"/>
</dbReference>
<dbReference type="OrthoDB" id="201656at2759"/>
<sequence>MASPYTPVNRFLEGINTTNLELMLSAFASDAEVIDDGKSFTGDAITALCEHGIIGHQGRVKVLEQAVQNDGRTRTHIMMDGDFGKEFGIHEPFDLFLVATVKNDKIIHLNMGDVDPNKPTMRAVYASVASPQDPLSSVRVGLRNLPELREGWVRVKMQAVGLNFHDIFTLRGMLMHEIRYPMILGNEGAGVLEDGTEIAIYPVMGDPDWKGNETIDPQRHVFGELVQGNLAEYAMIPKRNAVPRPKGLDARSASVMGIAWLTAYRMLFTQARVRAGQTVLVQGSSGGVTTALIQMGSAAGLRVWATGRAKAKRNLATSLGAESTFEPGAKLPYLVDAVFDTSGASTISHSLASVKPGGTVVSCGIHSEGASTDITINLMHLMANQITLTGVYTGTREEFVNLLDFVATAGIKPYIGRVLPLEEAAEGLKDIWEGKTNGKIVIEMGK</sequence>
<dbReference type="Proteomes" id="UP000054466">
    <property type="component" value="Unassembled WGS sequence"/>
</dbReference>
<dbReference type="SMART" id="SM00829">
    <property type="entry name" value="PKS_ER"/>
    <property type="match status" value="1"/>
</dbReference>
<accession>A0A0D2C7N3</accession>
<evidence type="ECO:0000313" key="2">
    <source>
        <dbReference type="EMBL" id="KIW26475.1"/>
    </source>
</evidence>
<dbReference type="PANTHER" id="PTHR45033">
    <property type="match status" value="1"/>
</dbReference>
<dbReference type="HOGENOM" id="CLU_026673_3_4_1"/>
<dbReference type="InterPro" id="IPR013154">
    <property type="entry name" value="ADH-like_N"/>
</dbReference>
<dbReference type="Gene3D" id="3.10.450.50">
    <property type="match status" value="1"/>
</dbReference>
<name>A0A0D2C7N3_9EURO</name>
<dbReference type="SUPFAM" id="SSF50129">
    <property type="entry name" value="GroES-like"/>
    <property type="match status" value="1"/>
</dbReference>
<feature type="domain" description="Enoyl reductase (ER)" evidence="1">
    <location>
        <begin position="133"/>
        <end position="442"/>
    </location>
</feature>
<proteinExistence type="predicted"/>
<dbReference type="Gene3D" id="3.90.180.10">
    <property type="entry name" value="Medium-chain alcohol dehydrogenases, catalytic domain"/>
    <property type="match status" value="1"/>
</dbReference>
<dbReference type="InterPro" id="IPR011032">
    <property type="entry name" value="GroES-like_sf"/>
</dbReference>
<dbReference type="STRING" id="569365.A0A0D2C7N3"/>
<evidence type="ECO:0000313" key="3">
    <source>
        <dbReference type="Proteomes" id="UP000054466"/>
    </source>
</evidence>
<dbReference type="VEuPathDB" id="FungiDB:PV07_09568"/>
<dbReference type="InterPro" id="IPR020843">
    <property type="entry name" value="ER"/>
</dbReference>
<reference evidence="2 3" key="1">
    <citation type="submission" date="2015-01" db="EMBL/GenBank/DDBJ databases">
        <title>The Genome Sequence of Cladophialophora immunda CBS83496.</title>
        <authorList>
            <consortium name="The Broad Institute Genomics Platform"/>
            <person name="Cuomo C."/>
            <person name="de Hoog S."/>
            <person name="Gorbushina A."/>
            <person name="Stielow B."/>
            <person name="Teixiera M."/>
            <person name="Abouelleil A."/>
            <person name="Chapman S.B."/>
            <person name="Priest M."/>
            <person name="Young S.K."/>
            <person name="Wortman J."/>
            <person name="Nusbaum C."/>
            <person name="Birren B."/>
        </authorList>
    </citation>
    <scope>NUCLEOTIDE SEQUENCE [LARGE SCALE GENOMIC DNA]</scope>
    <source>
        <strain evidence="2 3">CBS 83496</strain>
    </source>
</reference>
<dbReference type="InterPro" id="IPR036291">
    <property type="entry name" value="NAD(P)-bd_dom_sf"/>
</dbReference>
<dbReference type="Pfam" id="PF00107">
    <property type="entry name" value="ADH_zinc_N"/>
    <property type="match status" value="1"/>
</dbReference>
<evidence type="ECO:0000259" key="1">
    <source>
        <dbReference type="SMART" id="SM00829"/>
    </source>
</evidence>
<dbReference type="EMBL" id="KN847044">
    <property type="protein sequence ID" value="KIW26475.1"/>
    <property type="molecule type" value="Genomic_DNA"/>
</dbReference>
<dbReference type="SUPFAM" id="SSF51735">
    <property type="entry name" value="NAD(P)-binding Rossmann-fold domains"/>
    <property type="match status" value="1"/>
</dbReference>
<organism evidence="2 3">
    <name type="scientific">Cladophialophora immunda</name>
    <dbReference type="NCBI Taxonomy" id="569365"/>
    <lineage>
        <taxon>Eukaryota</taxon>
        <taxon>Fungi</taxon>
        <taxon>Dikarya</taxon>
        <taxon>Ascomycota</taxon>
        <taxon>Pezizomycotina</taxon>
        <taxon>Eurotiomycetes</taxon>
        <taxon>Chaetothyriomycetidae</taxon>
        <taxon>Chaetothyriales</taxon>
        <taxon>Herpotrichiellaceae</taxon>
        <taxon>Cladophialophora</taxon>
    </lineage>
</organism>
<dbReference type="Pfam" id="PF08240">
    <property type="entry name" value="ADH_N"/>
    <property type="match status" value="1"/>
</dbReference>
<keyword evidence="3" id="KW-1185">Reference proteome</keyword>